<evidence type="ECO:0000313" key="2">
    <source>
        <dbReference type="Proteomes" id="UP000014281"/>
    </source>
</evidence>
<organism evidence="1 2">
    <name type="scientific">Lacticaseibacillus paracasei subsp. paracasei Lpp122</name>
    <dbReference type="NCBI Taxonomy" id="1256218"/>
    <lineage>
        <taxon>Bacteria</taxon>
        <taxon>Bacillati</taxon>
        <taxon>Bacillota</taxon>
        <taxon>Bacilli</taxon>
        <taxon>Lactobacillales</taxon>
        <taxon>Lactobacillaceae</taxon>
        <taxon>Lacticaseibacillus</taxon>
    </lineage>
</organism>
<evidence type="ECO:0000313" key="1">
    <source>
        <dbReference type="EMBL" id="EPC16817.1"/>
    </source>
</evidence>
<dbReference type="Gene3D" id="3.30.70.1210">
    <property type="entry name" value="Crispr-associated protein, domain 2"/>
    <property type="match status" value="1"/>
</dbReference>
<dbReference type="SUPFAM" id="SSF117987">
    <property type="entry name" value="CRISPR-associated protein"/>
    <property type="match status" value="2"/>
</dbReference>
<dbReference type="AlphaFoldDB" id="A0A8E0I3J6"/>
<dbReference type="InterPro" id="IPR010179">
    <property type="entry name" value="CRISPR-assoc_prot_Cse3"/>
</dbReference>
<dbReference type="NCBIfam" id="TIGR01907">
    <property type="entry name" value="casE_Cse3"/>
    <property type="match status" value="1"/>
</dbReference>
<comment type="caution">
    <text evidence="1">The sequence shown here is derived from an EMBL/GenBank/DDBJ whole genome shotgun (WGS) entry which is preliminary data.</text>
</comment>
<dbReference type="EMBL" id="ANKW01000064">
    <property type="protein sequence ID" value="EPC16817.1"/>
    <property type="molecule type" value="Genomic_DNA"/>
</dbReference>
<dbReference type="CDD" id="cd09727">
    <property type="entry name" value="Cas6_I-E"/>
    <property type="match status" value="1"/>
</dbReference>
<gene>
    <name evidence="1" type="ORF">Lpp122_2357</name>
</gene>
<dbReference type="SMART" id="SM01101">
    <property type="entry name" value="CRISPR_assoc"/>
    <property type="match status" value="1"/>
</dbReference>
<dbReference type="Pfam" id="PF08798">
    <property type="entry name" value="CRISPR_assoc"/>
    <property type="match status" value="1"/>
</dbReference>
<dbReference type="Gene3D" id="3.30.70.1200">
    <property type="entry name" value="Crispr-associated protein, domain 1"/>
    <property type="match status" value="1"/>
</dbReference>
<protein>
    <submittedName>
        <fullName evidence="1">CRISPR-associated protein</fullName>
    </submittedName>
</protein>
<accession>A0A8E0I3J6</accession>
<proteinExistence type="predicted"/>
<reference evidence="1 2" key="1">
    <citation type="journal article" date="2013" name="PLoS ONE">
        <title>Lactobacillus paracasei comparative genomics: towards species pan-genome definition and exploitation of diversity.</title>
        <authorList>
            <person name="Smokvina T."/>
            <person name="Wels M."/>
            <person name="Polka J."/>
            <person name="Chervaux C."/>
            <person name="Brisse S."/>
            <person name="Boekhorst J."/>
            <person name="van Hylckama Vlieg J.E."/>
            <person name="Siezen R.J."/>
        </authorList>
    </citation>
    <scope>NUCLEOTIDE SEQUENCE [LARGE SCALE GENOMIC DNA]</scope>
    <source>
        <strain evidence="1 2">Lpp122</strain>
    </source>
</reference>
<name>A0A8E0I3J6_LACPA</name>
<dbReference type="Proteomes" id="UP000014281">
    <property type="component" value="Unassembled WGS sequence"/>
</dbReference>
<sequence length="215" mass="24124">MYLSRVQVNTNDHQIFKHLTHLGAYHDWVERSFPREIAAGTRLRHLWRLDSLNGRDYLLVLSPDAPELAQLARYGVAGTAQTKDYDPFVTALRQGQRLRFRLTANPTRAIATPGQRGHVAPHVTVAQQMAWLSERAAALGFELPIDDDGPQFQIVGRDYPALRRAQGKPVRLSRVSFEGTLVVSDLVRFKETLATGIGREKAFGMGLLTVIPEAW</sequence>
<dbReference type="RefSeq" id="WP_016383853.1">
    <property type="nucleotide sequence ID" value="NZ_ANKW01000064.1"/>
</dbReference>